<dbReference type="AlphaFoldDB" id="A0A0C9XNK2"/>
<proteinExistence type="predicted"/>
<protein>
    <submittedName>
        <fullName evidence="1">Unplaced genomic scaffold K443scaffold_118, whole genome shotgun sequence</fullName>
    </submittedName>
</protein>
<reference evidence="1 2" key="1">
    <citation type="submission" date="2014-04" db="EMBL/GenBank/DDBJ databases">
        <authorList>
            <consortium name="DOE Joint Genome Institute"/>
            <person name="Kuo A."/>
            <person name="Kohler A."/>
            <person name="Nagy L.G."/>
            <person name="Floudas D."/>
            <person name="Copeland A."/>
            <person name="Barry K.W."/>
            <person name="Cichocki N."/>
            <person name="Veneault-Fourrey C."/>
            <person name="LaButti K."/>
            <person name="Lindquist E.A."/>
            <person name="Lipzen A."/>
            <person name="Lundell T."/>
            <person name="Morin E."/>
            <person name="Murat C."/>
            <person name="Sun H."/>
            <person name="Tunlid A."/>
            <person name="Henrissat B."/>
            <person name="Grigoriev I.V."/>
            <person name="Hibbett D.S."/>
            <person name="Martin F."/>
            <person name="Nordberg H.P."/>
            <person name="Cantor M.N."/>
            <person name="Hua S.X."/>
        </authorList>
    </citation>
    <scope>NUCLEOTIDE SEQUENCE [LARGE SCALE GENOMIC DNA]</scope>
    <source>
        <strain evidence="1 2">LaAM-08-1</strain>
    </source>
</reference>
<keyword evidence="2" id="KW-1185">Reference proteome</keyword>
<dbReference type="HOGENOM" id="CLU_3069013_0_0_1"/>
<reference evidence="2" key="2">
    <citation type="submission" date="2015-01" db="EMBL/GenBank/DDBJ databases">
        <title>Evolutionary Origins and Diversification of the Mycorrhizal Mutualists.</title>
        <authorList>
            <consortium name="DOE Joint Genome Institute"/>
            <consortium name="Mycorrhizal Genomics Consortium"/>
            <person name="Kohler A."/>
            <person name="Kuo A."/>
            <person name="Nagy L.G."/>
            <person name="Floudas D."/>
            <person name="Copeland A."/>
            <person name="Barry K.W."/>
            <person name="Cichocki N."/>
            <person name="Veneault-Fourrey C."/>
            <person name="LaButti K."/>
            <person name="Lindquist E.A."/>
            <person name="Lipzen A."/>
            <person name="Lundell T."/>
            <person name="Morin E."/>
            <person name="Murat C."/>
            <person name="Riley R."/>
            <person name="Ohm R."/>
            <person name="Sun H."/>
            <person name="Tunlid A."/>
            <person name="Henrissat B."/>
            <person name="Grigoriev I.V."/>
            <person name="Hibbett D.S."/>
            <person name="Martin F."/>
        </authorList>
    </citation>
    <scope>NUCLEOTIDE SEQUENCE [LARGE SCALE GENOMIC DNA]</scope>
    <source>
        <strain evidence="2">LaAM-08-1</strain>
    </source>
</reference>
<evidence type="ECO:0000313" key="2">
    <source>
        <dbReference type="Proteomes" id="UP000054477"/>
    </source>
</evidence>
<name>A0A0C9XNK2_9AGAR</name>
<dbReference type="EMBL" id="KN838653">
    <property type="protein sequence ID" value="KIJ99121.1"/>
    <property type="molecule type" value="Genomic_DNA"/>
</dbReference>
<gene>
    <name evidence="1" type="ORF">K443DRAFT_179688</name>
</gene>
<accession>A0A0C9XNK2</accession>
<organism evidence="1 2">
    <name type="scientific">Laccaria amethystina LaAM-08-1</name>
    <dbReference type="NCBI Taxonomy" id="1095629"/>
    <lineage>
        <taxon>Eukaryota</taxon>
        <taxon>Fungi</taxon>
        <taxon>Dikarya</taxon>
        <taxon>Basidiomycota</taxon>
        <taxon>Agaricomycotina</taxon>
        <taxon>Agaricomycetes</taxon>
        <taxon>Agaricomycetidae</taxon>
        <taxon>Agaricales</taxon>
        <taxon>Agaricineae</taxon>
        <taxon>Hydnangiaceae</taxon>
        <taxon>Laccaria</taxon>
    </lineage>
</organism>
<sequence>MRGRSHALASASVAEVIRHTLYSPEILKSLFVILRGRSSRRSPPLSSEDGSDS</sequence>
<evidence type="ECO:0000313" key="1">
    <source>
        <dbReference type="EMBL" id="KIJ99121.1"/>
    </source>
</evidence>
<dbReference type="Proteomes" id="UP000054477">
    <property type="component" value="Unassembled WGS sequence"/>
</dbReference>